<dbReference type="Pfam" id="PF13462">
    <property type="entry name" value="Thioredoxin_4"/>
    <property type="match status" value="1"/>
</dbReference>
<dbReference type="PANTHER" id="PTHR13887">
    <property type="entry name" value="GLUTATHIONE S-TRANSFERASE KAPPA"/>
    <property type="match status" value="1"/>
</dbReference>
<dbReference type="InterPro" id="IPR036249">
    <property type="entry name" value="Thioredoxin-like_sf"/>
</dbReference>
<proteinExistence type="inferred from homology"/>
<reference evidence="3" key="1">
    <citation type="submission" date="2019-09" db="EMBL/GenBank/DDBJ databases">
        <title>Draft genome sequences of 48 bacterial type strains from the CCUG.</title>
        <authorList>
            <person name="Tunovic T."/>
            <person name="Pineiro-Iglesias B."/>
            <person name="Unosson C."/>
            <person name="Inganas E."/>
            <person name="Ohlen M."/>
            <person name="Cardew S."/>
            <person name="Jensie-Markopoulos S."/>
            <person name="Salva-Serra F."/>
            <person name="Jaen-Luchoro D."/>
            <person name="Karlsson R."/>
            <person name="Svensson-Stadler L."/>
            <person name="Chun J."/>
            <person name="Moore E."/>
        </authorList>
    </citation>
    <scope>NUCLEOTIDE SEQUENCE</scope>
    <source>
        <strain evidence="3">CCUG 551</strain>
    </source>
</reference>
<evidence type="ECO:0000256" key="1">
    <source>
        <dbReference type="ARBA" id="ARBA00005791"/>
    </source>
</evidence>
<sequence>MLMDFLLCSKRRPGMSIVPGVVHSLYGDAKARWTINEYADLECPFCKVYTPWLKRWVDSHTDVNLVWRHLPLQMHGEAARHQARLVECAGIQGGAKAFWSAIDAIFAQSAGNGGGLPGGTLDFPDLDQARLEKCAKDMDLVDQLIKTDIDTARSNGITATPTLVIQDNQTGRSVKLEGMADETTLLSAIDWLAKDL</sequence>
<comment type="caution">
    <text evidence="3">The sequence shown here is derived from an EMBL/GenBank/DDBJ whole genome shotgun (WGS) entry which is preliminary data.</text>
</comment>
<gene>
    <name evidence="3" type="ORF">F7R07_22080</name>
</gene>
<evidence type="ECO:0000259" key="2">
    <source>
        <dbReference type="Pfam" id="PF13462"/>
    </source>
</evidence>
<evidence type="ECO:0000313" key="3">
    <source>
        <dbReference type="EMBL" id="KAB0556991.1"/>
    </source>
</evidence>
<dbReference type="InterPro" id="IPR012336">
    <property type="entry name" value="Thioredoxin-like_fold"/>
</dbReference>
<dbReference type="Gene3D" id="3.40.30.10">
    <property type="entry name" value="Glutaredoxin"/>
    <property type="match status" value="1"/>
</dbReference>
<accession>A0A643EES9</accession>
<comment type="similarity">
    <text evidence="1">Belongs to the thioredoxin family. DsbA subfamily.</text>
</comment>
<dbReference type="SUPFAM" id="SSF52833">
    <property type="entry name" value="Thioredoxin-like"/>
    <property type="match status" value="1"/>
</dbReference>
<dbReference type="PANTHER" id="PTHR13887:SF56">
    <property type="entry name" value="THIOREDOXIN-LIKE REDUCTASE RV2466C"/>
    <property type="match status" value="1"/>
</dbReference>
<dbReference type="AlphaFoldDB" id="A0A643EES9"/>
<feature type="domain" description="Thioredoxin-like fold" evidence="2">
    <location>
        <begin position="25"/>
        <end position="179"/>
    </location>
</feature>
<dbReference type="CDD" id="cd02972">
    <property type="entry name" value="DsbA_family"/>
    <property type="match status" value="1"/>
</dbReference>
<protein>
    <submittedName>
        <fullName evidence="3">DsbA family protein</fullName>
    </submittedName>
</protein>
<dbReference type="EMBL" id="VZPH01000063">
    <property type="protein sequence ID" value="KAB0556991.1"/>
    <property type="molecule type" value="Genomic_DNA"/>
</dbReference>
<organism evidence="3">
    <name type="scientific">Pseudomonas aeruginosa</name>
    <dbReference type="NCBI Taxonomy" id="287"/>
    <lineage>
        <taxon>Bacteria</taxon>
        <taxon>Pseudomonadati</taxon>
        <taxon>Pseudomonadota</taxon>
        <taxon>Gammaproteobacteria</taxon>
        <taxon>Pseudomonadales</taxon>
        <taxon>Pseudomonadaceae</taxon>
        <taxon>Pseudomonas</taxon>
    </lineage>
</organism>
<name>A0A643EES9_PSEAI</name>